<accession>A0A1F8GAC3</accession>
<gene>
    <name evidence="7" type="ORF">A2918_02540</name>
</gene>
<feature type="transmembrane region" description="Helical" evidence="5">
    <location>
        <begin position="461"/>
        <end position="478"/>
    </location>
</feature>
<feature type="transmembrane region" description="Helical" evidence="5">
    <location>
        <begin position="97"/>
        <end position="123"/>
    </location>
</feature>
<feature type="transmembrane region" description="Helical" evidence="5">
    <location>
        <begin position="397"/>
        <end position="424"/>
    </location>
</feature>
<dbReference type="EMBL" id="MGKI01000013">
    <property type="protein sequence ID" value="OGN22241.1"/>
    <property type="molecule type" value="Genomic_DNA"/>
</dbReference>
<dbReference type="STRING" id="1802694.A2918_02540"/>
<name>A0A1F8GAC3_9BACT</name>
<feature type="transmembrane region" description="Helical" evidence="5">
    <location>
        <begin position="7"/>
        <end position="26"/>
    </location>
</feature>
<protein>
    <recommendedName>
        <fullName evidence="6">O-antigen ligase-related domain-containing protein</fullName>
    </recommendedName>
</protein>
<feature type="transmembrane region" description="Helical" evidence="5">
    <location>
        <begin position="280"/>
        <end position="299"/>
    </location>
</feature>
<feature type="transmembrane region" description="Helical" evidence="5">
    <location>
        <begin position="256"/>
        <end position="274"/>
    </location>
</feature>
<feature type="transmembrane region" description="Helical" evidence="5">
    <location>
        <begin position="38"/>
        <end position="59"/>
    </location>
</feature>
<keyword evidence="3 5" id="KW-1133">Transmembrane helix</keyword>
<reference evidence="7 8" key="1">
    <citation type="journal article" date="2016" name="Nat. Commun.">
        <title>Thousands of microbial genomes shed light on interconnected biogeochemical processes in an aquifer system.</title>
        <authorList>
            <person name="Anantharaman K."/>
            <person name="Brown C.T."/>
            <person name="Hug L.A."/>
            <person name="Sharon I."/>
            <person name="Castelle C.J."/>
            <person name="Probst A.J."/>
            <person name="Thomas B.C."/>
            <person name="Singh A."/>
            <person name="Wilkins M.J."/>
            <person name="Karaoz U."/>
            <person name="Brodie E.L."/>
            <person name="Williams K.H."/>
            <person name="Hubbard S.S."/>
            <person name="Banfield J.F."/>
        </authorList>
    </citation>
    <scope>NUCLEOTIDE SEQUENCE [LARGE SCALE GENOMIC DNA]</scope>
</reference>
<dbReference type="InterPro" id="IPR007016">
    <property type="entry name" value="O-antigen_ligase-rel_domated"/>
</dbReference>
<dbReference type="AlphaFoldDB" id="A0A1F8GAC3"/>
<proteinExistence type="predicted"/>
<evidence type="ECO:0000313" key="8">
    <source>
        <dbReference type="Proteomes" id="UP000178227"/>
    </source>
</evidence>
<evidence type="ECO:0000256" key="4">
    <source>
        <dbReference type="ARBA" id="ARBA00023136"/>
    </source>
</evidence>
<dbReference type="GO" id="GO:0016020">
    <property type="term" value="C:membrane"/>
    <property type="evidence" value="ECO:0007669"/>
    <property type="project" value="UniProtKB-SubCell"/>
</dbReference>
<keyword evidence="4 5" id="KW-0472">Membrane</keyword>
<comment type="caution">
    <text evidence="7">The sequence shown here is derived from an EMBL/GenBank/DDBJ whole genome shotgun (WGS) entry which is preliminary data.</text>
</comment>
<evidence type="ECO:0000256" key="2">
    <source>
        <dbReference type="ARBA" id="ARBA00022692"/>
    </source>
</evidence>
<evidence type="ECO:0000313" key="7">
    <source>
        <dbReference type="EMBL" id="OGN22241.1"/>
    </source>
</evidence>
<organism evidence="7 8">
    <name type="scientific">Candidatus Yanofskybacteria bacterium RIFCSPLOWO2_01_FULL_42_49</name>
    <dbReference type="NCBI Taxonomy" id="1802694"/>
    <lineage>
        <taxon>Bacteria</taxon>
        <taxon>Candidatus Yanofskyibacteriota</taxon>
    </lineage>
</organism>
<feature type="transmembrane region" description="Helical" evidence="5">
    <location>
        <begin position="160"/>
        <end position="182"/>
    </location>
</feature>
<feature type="transmembrane region" description="Helical" evidence="5">
    <location>
        <begin position="227"/>
        <end position="244"/>
    </location>
</feature>
<dbReference type="PANTHER" id="PTHR37422:SF13">
    <property type="entry name" value="LIPOPOLYSACCHARIDE BIOSYNTHESIS PROTEIN PA4999-RELATED"/>
    <property type="match status" value="1"/>
</dbReference>
<keyword evidence="2 5" id="KW-0812">Transmembrane</keyword>
<evidence type="ECO:0000256" key="3">
    <source>
        <dbReference type="ARBA" id="ARBA00022989"/>
    </source>
</evidence>
<evidence type="ECO:0000256" key="5">
    <source>
        <dbReference type="SAM" id="Phobius"/>
    </source>
</evidence>
<dbReference type="Pfam" id="PF04932">
    <property type="entry name" value="Wzy_C"/>
    <property type="match status" value="1"/>
</dbReference>
<comment type="subcellular location">
    <subcellularLocation>
        <location evidence="1">Membrane</location>
        <topology evidence="1">Multi-pass membrane protein</topology>
    </subcellularLocation>
</comment>
<evidence type="ECO:0000259" key="6">
    <source>
        <dbReference type="Pfam" id="PF04932"/>
    </source>
</evidence>
<feature type="transmembrane region" description="Helical" evidence="5">
    <location>
        <begin position="436"/>
        <end position="455"/>
    </location>
</feature>
<feature type="domain" description="O-antigen ligase-related" evidence="6">
    <location>
        <begin position="264"/>
        <end position="414"/>
    </location>
</feature>
<feature type="transmembrane region" description="Helical" evidence="5">
    <location>
        <begin position="129"/>
        <end position="148"/>
    </location>
</feature>
<dbReference type="Proteomes" id="UP000178227">
    <property type="component" value="Unassembled WGS sequence"/>
</dbReference>
<dbReference type="PANTHER" id="PTHR37422">
    <property type="entry name" value="TEICHURONIC ACID BIOSYNTHESIS PROTEIN TUAE"/>
    <property type="match status" value="1"/>
</dbReference>
<evidence type="ECO:0000256" key="1">
    <source>
        <dbReference type="ARBA" id="ARBA00004141"/>
    </source>
</evidence>
<dbReference type="InterPro" id="IPR051533">
    <property type="entry name" value="WaaL-like"/>
</dbReference>
<sequence length="494" mass="56860">MIAKLEQFLFYFLFFVIPFQTRKILYSPGWYYNEWQSVSIYATDILPIVLFLFWGFSAVRSSKFSIFPFDSKFRALNLLKGNFQFSNKLQIQNSKKFLNFLISQFLKPDFFLVLFLAAALISVKNSSDFYSGLFLWLQLVEFALFYFYLKTYAIKKFDFIKILCALILGGVFQAVIAAGQFLKQGDLGLRWLGESVLGSHMTGIASFYTFVGDKVIRAYGTTSHPNILAAYLLLAIFAFYFLILYRNKPHYLHSHIMIYGNVGYVLLLFGLFFTFSRTIIFLWVAGFLTIVVASIWAGSKTPVDKRLRKSFIHRLVSLFLVTFVVIGVFSLLYWPEVQSRMTLSSEEEAVRLRIFYNEESLKGGINLFGIGLGDFTGWLTEQNPNLPRHVYQPVHNIYLLIYSEIGIIGFVLFLLFLTGLFYEFIKKTRLCELKHYSFLLVVASVLFIGLFDHFLLTLQQGRFVLWIGLTLLAIGDIIQTGGYHGKEKGTGDQV</sequence>
<feature type="transmembrane region" description="Helical" evidence="5">
    <location>
        <begin position="311"/>
        <end position="334"/>
    </location>
</feature>